<dbReference type="AlphaFoldDB" id="A0A7C4AST5"/>
<dbReference type="SUPFAM" id="SSF53822">
    <property type="entry name" value="Periplasmic binding protein-like I"/>
    <property type="match status" value="1"/>
</dbReference>
<sequence>MKRALFFLVVVLGVVVNGSLCVLASAEGPIVIGAVIPLTGELAKFGEMQKHSYALALEEINEAGGVKGRKLELLIEDDTGRPEVGRSAVEKLISKDNILVLTGGYSSSVTYAIAGVAQNFKVPYVTHTGAADKITEMGWDYVFRINQTASEYFKGVLSFLKEVAKPKTAAVIFENTLFGQSQGKSFAAACEGLGCKVVMKEGFESGSVDFKPLIMKLKSANPDLVYAICYVMDAGLIVRQSKELNFCPKLFVGGGGGFALPEFVKNAGSAAEYIYSATLWQESLPFPGAKEYYQKYLKRFNEPPQFVAAQAYVALYVIADALRRASELTRESVREALTKTDMNSMYGHIKFVSYGKKTQQNLLPTYVGQWQHEKFELVWPKEYATKPFVYPIPPWSQR</sequence>
<evidence type="ECO:0000256" key="2">
    <source>
        <dbReference type="ARBA" id="ARBA00022729"/>
    </source>
</evidence>
<dbReference type="CDD" id="cd19982">
    <property type="entry name" value="PBP1_ABC_ligand_binding-like"/>
    <property type="match status" value="1"/>
</dbReference>
<keyword evidence="2" id="KW-0732">Signal</keyword>
<comment type="similarity">
    <text evidence="1">Belongs to the leucine-binding protein family.</text>
</comment>
<dbReference type="Gene3D" id="3.40.50.2300">
    <property type="match status" value="2"/>
</dbReference>
<evidence type="ECO:0000313" key="4">
    <source>
        <dbReference type="EMBL" id="HGH61781.1"/>
    </source>
</evidence>
<dbReference type="InterPro" id="IPR028082">
    <property type="entry name" value="Peripla_BP_I"/>
</dbReference>
<reference evidence="4" key="1">
    <citation type="journal article" date="2020" name="mSystems">
        <title>Genome- and Community-Level Interaction Insights into Carbon Utilization and Element Cycling Functions of Hydrothermarchaeota in Hydrothermal Sediment.</title>
        <authorList>
            <person name="Zhou Z."/>
            <person name="Liu Y."/>
            <person name="Xu W."/>
            <person name="Pan J."/>
            <person name="Luo Z.H."/>
            <person name="Li M."/>
        </authorList>
    </citation>
    <scope>NUCLEOTIDE SEQUENCE [LARGE SCALE GENOMIC DNA]</scope>
    <source>
        <strain evidence="4">SpSt-769</strain>
    </source>
</reference>
<dbReference type="PANTHER" id="PTHR30483:SF37">
    <property type="entry name" value="ABC TRANSPORTER SUBSTRATE-BINDING PROTEIN"/>
    <property type="match status" value="1"/>
</dbReference>
<name>A0A7C4AST5_9BACT</name>
<dbReference type="InterPro" id="IPR028081">
    <property type="entry name" value="Leu-bd"/>
</dbReference>
<organism evidence="4">
    <name type="scientific">Desulfomonile tiedjei</name>
    <dbReference type="NCBI Taxonomy" id="2358"/>
    <lineage>
        <taxon>Bacteria</taxon>
        <taxon>Pseudomonadati</taxon>
        <taxon>Thermodesulfobacteriota</taxon>
        <taxon>Desulfomonilia</taxon>
        <taxon>Desulfomonilales</taxon>
        <taxon>Desulfomonilaceae</taxon>
        <taxon>Desulfomonile</taxon>
    </lineage>
</organism>
<dbReference type="EMBL" id="DTGT01000349">
    <property type="protein sequence ID" value="HGH61781.1"/>
    <property type="molecule type" value="Genomic_DNA"/>
</dbReference>
<comment type="caution">
    <text evidence="4">The sequence shown here is derived from an EMBL/GenBank/DDBJ whole genome shotgun (WGS) entry which is preliminary data.</text>
</comment>
<feature type="domain" description="Leucine-binding protein" evidence="3">
    <location>
        <begin position="29"/>
        <end position="371"/>
    </location>
</feature>
<dbReference type="Pfam" id="PF13458">
    <property type="entry name" value="Peripla_BP_6"/>
    <property type="match status" value="1"/>
</dbReference>
<gene>
    <name evidence="4" type="ORF">ENV54_10835</name>
</gene>
<evidence type="ECO:0000259" key="3">
    <source>
        <dbReference type="Pfam" id="PF13458"/>
    </source>
</evidence>
<protein>
    <submittedName>
        <fullName evidence="4">ABC transporter substrate-binding protein</fullName>
    </submittedName>
</protein>
<accession>A0A7C4AST5</accession>
<proteinExistence type="inferred from homology"/>
<dbReference type="PANTHER" id="PTHR30483">
    <property type="entry name" value="LEUCINE-SPECIFIC-BINDING PROTEIN"/>
    <property type="match status" value="1"/>
</dbReference>
<evidence type="ECO:0000256" key="1">
    <source>
        <dbReference type="ARBA" id="ARBA00010062"/>
    </source>
</evidence>
<dbReference type="InterPro" id="IPR051010">
    <property type="entry name" value="BCAA_transport"/>
</dbReference>